<dbReference type="Proteomes" id="UP001330812">
    <property type="component" value="Chromosome"/>
</dbReference>
<proteinExistence type="predicted"/>
<dbReference type="Pfam" id="PF13396">
    <property type="entry name" value="PLDc_N"/>
    <property type="match status" value="1"/>
</dbReference>
<evidence type="ECO:0000256" key="5">
    <source>
        <dbReference type="ARBA" id="ARBA00023136"/>
    </source>
</evidence>
<organism evidence="8 9">
    <name type="scientific">Amycolatopsis rhabdoformis</name>
    <dbReference type="NCBI Taxonomy" id="1448059"/>
    <lineage>
        <taxon>Bacteria</taxon>
        <taxon>Bacillati</taxon>
        <taxon>Actinomycetota</taxon>
        <taxon>Actinomycetes</taxon>
        <taxon>Pseudonocardiales</taxon>
        <taxon>Pseudonocardiaceae</taxon>
        <taxon>Amycolatopsis</taxon>
    </lineage>
</organism>
<feature type="transmembrane region" description="Helical" evidence="6">
    <location>
        <begin position="55"/>
        <end position="75"/>
    </location>
</feature>
<dbReference type="RefSeq" id="WP_326565361.1">
    <property type="nucleotide sequence ID" value="NZ_CP142149.1"/>
</dbReference>
<keyword evidence="4 6" id="KW-1133">Transmembrane helix</keyword>
<evidence type="ECO:0000256" key="6">
    <source>
        <dbReference type="SAM" id="Phobius"/>
    </source>
</evidence>
<dbReference type="EMBL" id="CP142149">
    <property type="protein sequence ID" value="WSE26392.1"/>
    <property type="molecule type" value="Genomic_DNA"/>
</dbReference>
<evidence type="ECO:0000256" key="4">
    <source>
        <dbReference type="ARBA" id="ARBA00022989"/>
    </source>
</evidence>
<feature type="domain" description="Cardiolipin synthase N-terminal" evidence="7">
    <location>
        <begin position="36"/>
        <end position="77"/>
    </location>
</feature>
<accession>A0ABZ1HVU3</accession>
<comment type="subcellular location">
    <subcellularLocation>
        <location evidence="1">Cell membrane</location>
        <topology evidence="1">Multi-pass membrane protein</topology>
    </subcellularLocation>
</comment>
<evidence type="ECO:0000259" key="7">
    <source>
        <dbReference type="Pfam" id="PF13396"/>
    </source>
</evidence>
<evidence type="ECO:0000256" key="2">
    <source>
        <dbReference type="ARBA" id="ARBA00022475"/>
    </source>
</evidence>
<keyword evidence="3 6" id="KW-0812">Transmembrane</keyword>
<keyword evidence="2" id="KW-1003">Cell membrane</keyword>
<evidence type="ECO:0000256" key="3">
    <source>
        <dbReference type="ARBA" id="ARBA00022692"/>
    </source>
</evidence>
<evidence type="ECO:0000313" key="9">
    <source>
        <dbReference type="Proteomes" id="UP001330812"/>
    </source>
</evidence>
<gene>
    <name evidence="8" type="ORF">VSH64_26300</name>
</gene>
<sequence>MTIPTALAAVAQDGHQAANIAVVVGIIALILTPLVFFLAALISVLGSPLTGGMKLVWVVFAFCAPFLGPLLWFLVGRRSAFAGAYR</sequence>
<reference evidence="8 9" key="1">
    <citation type="journal article" date="2015" name="Int. J. Syst. Evol. Microbiol.">
        <title>Amycolatopsis rhabdoformis sp. nov., an actinomycete isolated from a tropical forest soil.</title>
        <authorList>
            <person name="Souza W.R."/>
            <person name="Silva R.E."/>
            <person name="Goodfellow M."/>
            <person name="Busarakam K."/>
            <person name="Figueiro F.S."/>
            <person name="Ferreira D."/>
            <person name="Rodrigues-Filho E."/>
            <person name="Moraes L.A.B."/>
            <person name="Zucchi T.D."/>
        </authorList>
    </citation>
    <scope>NUCLEOTIDE SEQUENCE [LARGE SCALE GENOMIC DNA]</scope>
    <source>
        <strain evidence="8 9">NCIMB 14900</strain>
    </source>
</reference>
<name>A0ABZ1HVU3_9PSEU</name>
<evidence type="ECO:0000256" key="1">
    <source>
        <dbReference type="ARBA" id="ARBA00004651"/>
    </source>
</evidence>
<evidence type="ECO:0000313" key="8">
    <source>
        <dbReference type="EMBL" id="WSE26392.1"/>
    </source>
</evidence>
<protein>
    <submittedName>
        <fullName evidence="8">PLD nuclease N-terminal domain-containing protein</fullName>
    </submittedName>
</protein>
<feature type="transmembrane region" description="Helical" evidence="6">
    <location>
        <begin position="20"/>
        <end position="43"/>
    </location>
</feature>
<keyword evidence="9" id="KW-1185">Reference proteome</keyword>
<dbReference type="InterPro" id="IPR027379">
    <property type="entry name" value="CLS_N"/>
</dbReference>
<keyword evidence="5 6" id="KW-0472">Membrane</keyword>